<evidence type="ECO:0000256" key="2">
    <source>
        <dbReference type="ARBA" id="ARBA00004713"/>
    </source>
</evidence>
<feature type="active site" description="Proton acceptor" evidence="8">
    <location>
        <position position="79"/>
    </location>
</feature>
<comment type="pathway">
    <text evidence="2 10">Bacterial outer membrane biogenesis; LPS core biosynthesis.</text>
</comment>
<dbReference type="GO" id="GO:0009245">
    <property type="term" value="P:lipid A biosynthetic process"/>
    <property type="evidence" value="ECO:0007669"/>
    <property type="project" value="TreeGrafter"/>
</dbReference>
<comment type="caution">
    <text evidence="12">The sequence shown here is derived from an EMBL/GenBank/DDBJ whole genome shotgun (WGS) entry which is preliminary data.</text>
</comment>
<sequence length="466" mass="50321">MNFAGRARGRFGEAPDAALWAGFALYQVLLHLALPLLVAAALLRSRKEPLYRRHFAHRFGLGPVGPRGAVWIYATSLGETRAASPLIRALLDEGHAICLTHSSPAGLSDGRRLFDDPRITHRYVPLDLFWALGIFLWRLRPVTGLVVEHEIWPGQLMMARIAGCPTAQVNGNLTDRDRAAGARADGDAQADGARPGALRRFRLRFLTLHALIVTKTPAYRARYLRAGVRAERIVLAGELKFDQWIDPAQLASADRLRAAWTMDGAQRSPVLLIASSVEAEEEALLEIVLSLRARVPAPRIVWVPRSPQRFAAVARKLSDAGVVAARRTELLDTALEGPSPPEGAVLVGDSLGEMYFYCQLADLVFVGASLVPHGGHNIIEPLALGRPVVMGPSVYGITFPAIEAQAAGALRVSADAGALRADLNRLLGEPATLEGAAAAARGFSGRHTGAARRSMNALAPLLERRR</sequence>
<evidence type="ECO:0000256" key="9">
    <source>
        <dbReference type="PIRSR" id="PIRSR639901-2"/>
    </source>
</evidence>
<dbReference type="OrthoDB" id="9789797at2"/>
<evidence type="ECO:0000256" key="1">
    <source>
        <dbReference type="ARBA" id="ARBA00003394"/>
    </source>
</evidence>
<feature type="transmembrane region" description="Helical" evidence="10">
    <location>
        <begin position="20"/>
        <end position="43"/>
    </location>
</feature>
<dbReference type="PANTHER" id="PTHR42755">
    <property type="entry name" value="3-DEOXY-MANNO-OCTULOSONATE CYTIDYLYLTRANSFERASE"/>
    <property type="match status" value="1"/>
</dbReference>
<comment type="similarity">
    <text evidence="10">Belongs to the glycosyltransferase group 1 family.</text>
</comment>
<dbReference type="GO" id="GO:0043842">
    <property type="term" value="F:Kdo transferase activity"/>
    <property type="evidence" value="ECO:0007669"/>
    <property type="project" value="UniProtKB-EC"/>
</dbReference>
<reference evidence="12" key="1">
    <citation type="submission" date="2013-03" db="EMBL/GenBank/DDBJ databases">
        <title>Genome Sequence of the Profundibacterium mesophilum strain KAUST100406-0324T from Red Sea, a novel genus in the family Rhodobacteraceae.</title>
        <authorList>
            <person name="Essack M."/>
            <person name="Alam I."/>
            <person name="Lafi F."/>
            <person name="Alawi W."/>
            <person name="Kamanu F."/>
            <person name="Al-Suwailem A."/>
            <person name="Lee O.O."/>
            <person name="Xu Y."/>
            <person name="Bajic V."/>
            <person name="Qian P.-Y."/>
            <person name="Archer J."/>
        </authorList>
    </citation>
    <scope>NUCLEOTIDE SEQUENCE</scope>
    <source>
        <strain evidence="12">KAUST100406-0324</strain>
    </source>
</reference>
<keyword evidence="13" id="KW-1185">Reference proteome</keyword>
<dbReference type="Proteomes" id="UP000698242">
    <property type="component" value="Unassembled WGS sequence"/>
</dbReference>
<dbReference type="Gene3D" id="3.40.50.2000">
    <property type="entry name" value="Glycogen Phosphorylase B"/>
    <property type="match status" value="1"/>
</dbReference>
<dbReference type="AlphaFoldDB" id="A0A921NYG8"/>
<evidence type="ECO:0000313" key="13">
    <source>
        <dbReference type="Proteomes" id="UP000698242"/>
    </source>
</evidence>
<feature type="domain" description="3-deoxy-D-manno-octulosonic-acid transferase N-terminal" evidence="11">
    <location>
        <begin position="54"/>
        <end position="243"/>
    </location>
</feature>
<dbReference type="PANTHER" id="PTHR42755:SF1">
    <property type="entry name" value="3-DEOXY-D-MANNO-OCTULOSONIC ACID TRANSFERASE, MITOCHONDRIAL-RELATED"/>
    <property type="match status" value="1"/>
</dbReference>
<evidence type="ECO:0000256" key="7">
    <source>
        <dbReference type="ARBA" id="ARBA00049183"/>
    </source>
</evidence>
<keyword evidence="10" id="KW-0472">Membrane</keyword>
<comment type="catalytic activity">
    <reaction evidence="7 10">
        <text>lipid IVA (E. coli) + CMP-3-deoxy-beta-D-manno-octulosonate = alpha-Kdo-(2-&gt;6)-lipid IVA (E. coli) + CMP + H(+)</text>
        <dbReference type="Rhea" id="RHEA:28066"/>
        <dbReference type="ChEBI" id="CHEBI:15378"/>
        <dbReference type="ChEBI" id="CHEBI:58603"/>
        <dbReference type="ChEBI" id="CHEBI:60364"/>
        <dbReference type="ChEBI" id="CHEBI:60377"/>
        <dbReference type="ChEBI" id="CHEBI:85987"/>
        <dbReference type="EC" id="2.4.99.12"/>
    </reaction>
</comment>
<evidence type="ECO:0000256" key="10">
    <source>
        <dbReference type="RuleBase" id="RU365103"/>
    </source>
</evidence>
<protein>
    <recommendedName>
        <fullName evidence="4 10">3-deoxy-D-manno-octulosonic acid transferase</fullName>
        <shortName evidence="10">Kdo transferase</shortName>
        <ecNumber evidence="3 10">2.4.99.12</ecNumber>
    </recommendedName>
    <alternativeName>
        <fullName evidence="6 10">Lipid IV(A) 3-deoxy-D-manno-octulosonic acid transferase</fullName>
    </alternativeName>
</protein>
<evidence type="ECO:0000256" key="8">
    <source>
        <dbReference type="PIRSR" id="PIRSR639901-1"/>
    </source>
</evidence>
<keyword evidence="10" id="KW-1003">Cell membrane</keyword>
<feature type="site" description="Transition state stabilizer" evidence="9">
    <location>
        <position position="148"/>
    </location>
</feature>
<feature type="site" description="Transition state stabilizer" evidence="9">
    <location>
        <position position="240"/>
    </location>
</feature>
<dbReference type="InterPro" id="IPR039901">
    <property type="entry name" value="Kdotransferase"/>
</dbReference>
<comment type="subcellular location">
    <subcellularLocation>
        <location evidence="10">Cell membrane</location>
    </subcellularLocation>
</comment>
<keyword evidence="5 10" id="KW-0808">Transferase</keyword>
<evidence type="ECO:0000256" key="4">
    <source>
        <dbReference type="ARBA" id="ARBA00019077"/>
    </source>
</evidence>
<evidence type="ECO:0000256" key="5">
    <source>
        <dbReference type="ARBA" id="ARBA00022679"/>
    </source>
</evidence>
<dbReference type="Gene3D" id="3.40.50.11720">
    <property type="entry name" value="3-Deoxy-D-manno-octulosonic-acid transferase, N-terminal domain"/>
    <property type="match status" value="1"/>
</dbReference>
<dbReference type="RefSeq" id="WP_159964229.1">
    <property type="nucleotide sequence ID" value="NZ_APKE01000010.1"/>
</dbReference>
<evidence type="ECO:0000259" key="11">
    <source>
        <dbReference type="Pfam" id="PF04413"/>
    </source>
</evidence>
<dbReference type="InterPro" id="IPR038107">
    <property type="entry name" value="Glycos_transf_N_sf"/>
</dbReference>
<accession>A0A921NYG8</accession>
<name>A0A921NYG8_9RHOB</name>
<comment type="function">
    <text evidence="1 10">Involved in lipopolysaccharide (LPS) biosynthesis. Catalyzes the transfer of 3-deoxy-D-manno-octulosonate (Kdo) residue(s) from CMP-Kdo to lipid IV(A), the tetraacyldisaccharide-1,4'-bisphosphate precursor of lipid A.</text>
</comment>
<evidence type="ECO:0000313" key="12">
    <source>
        <dbReference type="EMBL" id="KAF0677019.1"/>
    </source>
</evidence>
<proteinExistence type="inferred from homology"/>
<evidence type="ECO:0000256" key="3">
    <source>
        <dbReference type="ARBA" id="ARBA00012621"/>
    </source>
</evidence>
<dbReference type="GO" id="GO:0005886">
    <property type="term" value="C:plasma membrane"/>
    <property type="evidence" value="ECO:0007669"/>
    <property type="project" value="UniProtKB-SubCell"/>
</dbReference>
<dbReference type="EC" id="2.4.99.12" evidence="3 10"/>
<dbReference type="SUPFAM" id="SSF53756">
    <property type="entry name" value="UDP-Glycosyltransferase/glycogen phosphorylase"/>
    <property type="match status" value="1"/>
</dbReference>
<evidence type="ECO:0000256" key="6">
    <source>
        <dbReference type="ARBA" id="ARBA00031445"/>
    </source>
</evidence>
<dbReference type="GO" id="GO:0009244">
    <property type="term" value="P:lipopolysaccharide core region biosynthetic process"/>
    <property type="evidence" value="ECO:0007669"/>
    <property type="project" value="UniProtKB-UniRule"/>
</dbReference>
<dbReference type="Pfam" id="PF04413">
    <property type="entry name" value="Glycos_transf_N"/>
    <property type="match status" value="1"/>
</dbReference>
<keyword evidence="10" id="KW-0448">Lipopolysaccharide biosynthesis</keyword>
<dbReference type="InterPro" id="IPR007507">
    <property type="entry name" value="Glycos_transf_N"/>
</dbReference>
<dbReference type="EMBL" id="APKE01000010">
    <property type="protein sequence ID" value="KAF0677019.1"/>
    <property type="molecule type" value="Genomic_DNA"/>
</dbReference>
<keyword evidence="10" id="KW-1133">Transmembrane helix</keyword>
<gene>
    <name evidence="12" type="primary">waaA</name>
    <name evidence="12" type="ORF">PMES_00816</name>
</gene>
<keyword evidence="10" id="KW-0812">Transmembrane</keyword>
<organism evidence="12 13">
    <name type="scientific">Profundibacterium mesophilum KAUST100406-0324</name>
    <dbReference type="NCBI Taxonomy" id="1037889"/>
    <lineage>
        <taxon>Bacteria</taxon>
        <taxon>Pseudomonadati</taxon>
        <taxon>Pseudomonadota</taxon>
        <taxon>Alphaproteobacteria</taxon>
        <taxon>Rhodobacterales</taxon>
        <taxon>Roseobacteraceae</taxon>
        <taxon>Profundibacterium</taxon>
    </lineage>
</organism>